<evidence type="ECO:0000313" key="2">
    <source>
        <dbReference type="EMBL" id="ACN31769.1"/>
    </source>
</evidence>
<gene>
    <name evidence="3" type="ORF">ZEAMMB73_Zm00001d017251</name>
</gene>
<evidence type="ECO:0000313" key="3">
    <source>
        <dbReference type="EMBL" id="AQK72703.1"/>
    </source>
</evidence>
<organism evidence="2">
    <name type="scientific">Zea mays</name>
    <name type="common">Maize</name>
    <dbReference type="NCBI Taxonomy" id="4577"/>
    <lineage>
        <taxon>Eukaryota</taxon>
        <taxon>Viridiplantae</taxon>
        <taxon>Streptophyta</taxon>
        <taxon>Embryophyta</taxon>
        <taxon>Tracheophyta</taxon>
        <taxon>Spermatophyta</taxon>
        <taxon>Magnoliopsida</taxon>
        <taxon>Liliopsida</taxon>
        <taxon>Poales</taxon>
        <taxon>Poaceae</taxon>
        <taxon>PACMAD clade</taxon>
        <taxon>Panicoideae</taxon>
        <taxon>Andropogonodae</taxon>
        <taxon>Andropogoneae</taxon>
        <taxon>Tripsacinae</taxon>
        <taxon>Zea</taxon>
    </lineage>
</organism>
<proteinExistence type="evidence at transcript level"/>
<feature type="region of interest" description="Disordered" evidence="1">
    <location>
        <begin position="1"/>
        <end position="35"/>
    </location>
</feature>
<protein>
    <submittedName>
        <fullName evidence="3">Protein ECERIFERUM 1</fullName>
    </submittedName>
</protein>
<reference evidence="2" key="1">
    <citation type="journal article" date="2009" name="PLoS Genet.">
        <title>Sequencing, mapping, and analysis of 27,455 maize full-length cDNAs.</title>
        <authorList>
            <person name="Soderlund C."/>
            <person name="Descour A."/>
            <person name="Kudrna D."/>
            <person name="Bomhoff M."/>
            <person name="Boyd L."/>
            <person name="Currie J."/>
            <person name="Angelova A."/>
            <person name="Collura K."/>
            <person name="Wissotski M."/>
            <person name="Ashley E."/>
            <person name="Morrow D."/>
            <person name="Fernandes J."/>
            <person name="Walbot V."/>
            <person name="Yu Y."/>
        </authorList>
    </citation>
    <scope>NUCLEOTIDE SEQUENCE</scope>
    <source>
        <strain evidence="2">B73</strain>
    </source>
</reference>
<dbReference type="AlphaFoldDB" id="C0PC74"/>
<feature type="region of interest" description="Disordered" evidence="1">
    <location>
        <begin position="61"/>
        <end position="93"/>
    </location>
</feature>
<reference evidence="3" key="2">
    <citation type="submission" date="2015-12" db="EMBL/GenBank/DDBJ databases">
        <title>Update maize B73 reference genome by single molecule sequencing technologies.</title>
        <authorList>
            <consortium name="Maize Genome Sequencing Project"/>
            <person name="Ware D."/>
        </authorList>
    </citation>
    <scope>NUCLEOTIDE SEQUENCE</scope>
    <source>
        <tissue evidence="3">Seedling</tissue>
    </source>
</reference>
<dbReference type="EMBL" id="BT065893">
    <property type="protein sequence ID" value="ACN31769.1"/>
    <property type="molecule type" value="mRNA"/>
</dbReference>
<sequence length="221" mass="23359">MAMAKAWKLQVLGDGSRGGPRRAAGGRAGLGRHRPGLRAHPAVAAAADGAQPDLDQRRALPDGAQQAPHRRPRHRVRPGRPGARLGRPDHPQRPALLRWLPGDPQREAHAGVEVGRRRGDGAAPRRARGVPLLLVPPGAAPPLPLLALPLAPPLLHRHRAHHINILGGPVWSINSAGPDRPSTVQDTTCIRPVPLTKHVGAIKSAHVIASEKAAVVPRLSG</sequence>
<evidence type="ECO:0000256" key="1">
    <source>
        <dbReference type="SAM" id="MobiDB-lite"/>
    </source>
</evidence>
<feature type="compositionally biased region" description="Basic residues" evidence="1">
    <location>
        <begin position="68"/>
        <end position="78"/>
    </location>
</feature>
<name>C0PC74_MAIZE</name>
<dbReference type="EMBL" id="CM000781">
    <property type="protein sequence ID" value="AQK72703.1"/>
    <property type="molecule type" value="Genomic_DNA"/>
</dbReference>
<accession>C0PC74</accession>